<reference evidence="2 3" key="1">
    <citation type="submission" date="2018-12" db="EMBL/GenBank/DDBJ databases">
        <title>A novel vanA-carrying plasmid in a clinical isolate of Enterococcus avium.</title>
        <authorList>
            <person name="Bernasconi O.J."/>
            <person name="Luzzaro F."/>
            <person name="Endimiani A."/>
        </authorList>
    </citation>
    <scope>NUCLEOTIDE SEQUENCE [LARGE SCALE GENOMIC DNA]</scope>
    <source>
        <strain evidence="2 3">LC0559/18</strain>
    </source>
</reference>
<protein>
    <recommendedName>
        <fullName evidence="4">Lipoprotein</fullName>
    </recommendedName>
</protein>
<keyword evidence="1" id="KW-0732">Signal</keyword>
<proteinExistence type="predicted"/>
<evidence type="ECO:0000256" key="1">
    <source>
        <dbReference type="SAM" id="SignalP"/>
    </source>
</evidence>
<dbReference type="Gene3D" id="3.40.1000.10">
    <property type="entry name" value="Mog1/PsbP, alpha/beta/alpha sandwich"/>
    <property type="match status" value="1"/>
</dbReference>
<dbReference type="RefSeq" id="WP_127979538.1">
    <property type="nucleotide sequence ID" value="NZ_JAQLBW010000002.1"/>
</dbReference>
<dbReference type="AlphaFoldDB" id="A0A437UR87"/>
<comment type="caution">
    <text evidence="2">The sequence shown here is derived from an EMBL/GenBank/DDBJ whole genome shotgun (WGS) entry which is preliminary data.</text>
</comment>
<sequence>MIKKLVVLGLVLLASSGCAPTNTGTSEETQEQKKVQESKELLKGVATKNYVTEVRAENGELFHYTVLKGWVERADKNSELLVTTSKEGLSLFIEDKIDYVDFASCKNTLIDTYESMGYQFVEQEKPIEIHGMPGVELVLEGDTDGVKHKALVYLLEAEQNFVQVYTSTKPSRFDTNREKFKEAASSLKRAEEQTTN</sequence>
<organism evidence="2 3">
    <name type="scientific">Enterococcus avium</name>
    <name type="common">Streptococcus avium</name>
    <dbReference type="NCBI Taxonomy" id="33945"/>
    <lineage>
        <taxon>Bacteria</taxon>
        <taxon>Bacillati</taxon>
        <taxon>Bacillota</taxon>
        <taxon>Bacilli</taxon>
        <taxon>Lactobacillales</taxon>
        <taxon>Enterococcaceae</taxon>
        <taxon>Enterococcus</taxon>
    </lineage>
</organism>
<name>A0A437UR87_ENTAV</name>
<dbReference type="PROSITE" id="PS51257">
    <property type="entry name" value="PROKAR_LIPOPROTEIN"/>
    <property type="match status" value="1"/>
</dbReference>
<accession>A0A437UR87</accession>
<gene>
    <name evidence="2" type="ORF">EK398_15605</name>
</gene>
<dbReference type="Proteomes" id="UP000288388">
    <property type="component" value="Unassembled WGS sequence"/>
</dbReference>
<feature type="signal peptide" evidence="1">
    <location>
        <begin position="1"/>
        <end position="19"/>
    </location>
</feature>
<dbReference type="EMBL" id="RYZS01000001">
    <property type="protein sequence ID" value="RVU96153.1"/>
    <property type="molecule type" value="Genomic_DNA"/>
</dbReference>
<evidence type="ECO:0008006" key="4">
    <source>
        <dbReference type="Google" id="ProtNLM"/>
    </source>
</evidence>
<evidence type="ECO:0000313" key="3">
    <source>
        <dbReference type="Proteomes" id="UP000288388"/>
    </source>
</evidence>
<evidence type="ECO:0000313" key="2">
    <source>
        <dbReference type="EMBL" id="RVU96153.1"/>
    </source>
</evidence>
<feature type="chain" id="PRO_5038472523" description="Lipoprotein" evidence="1">
    <location>
        <begin position="20"/>
        <end position="196"/>
    </location>
</feature>